<dbReference type="SMART" id="SM00878">
    <property type="entry name" value="Biotin_carb_C"/>
    <property type="match status" value="1"/>
</dbReference>
<dbReference type="NCBIfam" id="NF006367">
    <property type="entry name" value="PRK08591.1"/>
    <property type="match status" value="1"/>
</dbReference>
<dbReference type="PROSITE" id="PS50975">
    <property type="entry name" value="ATP_GRASP"/>
    <property type="match status" value="1"/>
</dbReference>
<dbReference type="Pfam" id="PF02785">
    <property type="entry name" value="Biotin_carb_C"/>
    <property type="match status" value="1"/>
</dbReference>
<gene>
    <name evidence="10" type="ORF">TeGR_g5564</name>
</gene>
<evidence type="ECO:0000256" key="6">
    <source>
        <dbReference type="PROSITE-ProRule" id="PRU00409"/>
    </source>
</evidence>
<dbReference type="InterPro" id="IPR011764">
    <property type="entry name" value="Biotin_carboxylation_dom"/>
</dbReference>
<evidence type="ECO:0000256" key="4">
    <source>
        <dbReference type="ARBA" id="ARBA00022840"/>
    </source>
</evidence>
<dbReference type="InterPro" id="IPR011053">
    <property type="entry name" value="Single_hybrid_motif"/>
</dbReference>
<feature type="domain" description="Lipoyl-binding" evidence="7">
    <location>
        <begin position="630"/>
        <end position="705"/>
    </location>
</feature>
<dbReference type="SUPFAM" id="SSF56059">
    <property type="entry name" value="Glutathione synthetase ATP-binding domain-like"/>
    <property type="match status" value="1"/>
</dbReference>
<evidence type="ECO:0000313" key="10">
    <source>
        <dbReference type="EMBL" id="GMI41221.1"/>
    </source>
</evidence>
<evidence type="ECO:0000256" key="1">
    <source>
        <dbReference type="ARBA" id="ARBA00001953"/>
    </source>
</evidence>
<keyword evidence="3 6" id="KW-0547">Nucleotide-binding</keyword>
<dbReference type="PROSITE" id="PS50968">
    <property type="entry name" value="BIOTINYL_LIPOYL"/>
    <property type="match status" value="1"/>
</dbReference>
<keyword evidence="4 6" id="KW-0067">ATP-binding</keyword>
<keyword evidence="5" id="KW-0092">Biotin</keyword>
<dbReference type="PANTHER" id="PTHR18866:SF33">
    <property type="entry name" value="METHYLCROTONOYL-COA CARBOXYLASE SUBUNIT ALPHA, MITOCHONDRIAL-RELATED"/>
    <property type="match status" value="1"/>
</dbReference>
<dbReference type="PROSITE" id="PS00188">
    <property type="entry name" value="BIOTIN"/>
    <property type="match status" value="1"/>
</dbReference>
<dbReference type="Gene3D" id="3.30.470.20">
    <property type="entry name" value="ATP-grasp fold, B domain"/>
    <property type="match status" value="1"/>
</dbReference>
<dbReference type="InterPro" id="IPR011761">
    <property type="entry name" value="ATP-grasp"/>
</dbReference>
<dbReference type="Pfam" id="PF00289">
    <property type="entry name" value="Biotin_carb_N"/>
    <property type="match status" value="1"/>
</dbReference>
<comment type="caution">
    <text evidence="10">The sequence shown here is derived from an EMBL/GenBank/DDBJ whole genome shotgun (WGS) entry which is preliminary data.</text>
</comment>
<dbReference type="Gene3D" id="2.40.50.100">
    <property type="match status" value="1"/>
</dbReference>
<proteinExistence type="predicted"/>
<dbReference type="Pfam" id="PF02786">
    <property type="entry name" value="CPSase_L_D2"/>
    <property type="match status" value="1"/>
</dbReference>
<dbReference type="InterPro" id="IPR001882">
    <property type="entry name" value="Biotin_BS"/>
</dbReference>
<dbReference type="Pfam" id="PF00364">
    <property type="entry name" value="Biotin_lipoyl"/>
    <property type="match status" value="1"/>
</dbReference>
<dbReference type="InterPro" id="IPR011054">
    <property type="entry name" value="Rudment_hybrid_motif"/>
</dbReference>
<evidence type="ECO:0000256" key="3">
    <source>
        <dbReference type="ARBA" id="ARBA00022741"/>
    </source>
</evidence>
<dbReference type="CDD" id="cd06850">
    <property type="entry name" value="biotinyl_domain"/>
    <property type="match status" value="1"/>
</dbReference>
<dbReference type="Proteomes" id="UP001165060">
    <property type="component" value="Unassembled WGS sequence"/>
</dbReference>
<dbReference type="SUPFAM" id="SSF51230">
    <property type="entry name" value="Single hybrid motif"/>
    <property type="match status" value="1"/>
</dbReference>
<organism evidence="10 11">
    <name type="scientific">Tetraparma gracilis</name>
    <dbReference type="NCBI Taxonomy" id="2962635"/>
    <lineage>
        <taxon>Eukaryota</taxon>
        <taxon>Sar</taxon>
        <taxon>Stramenopiles</taxon>
        <taxon>Ochrophyta</taxon>
        <taxon>Bolidophyceae</taxon>
        <taxon>Parmales</taxon>
        <taxon>Triparmaceae</taxon>
        <taxon>Tetraparma</taxon>
    </lineage>
</organism>
<dbReference type="SUPFAM" id="SSF51246">
    <property type="entry name" value="Rudiment single hybrid motif"/>
    <property type="match status" value="1"/>
</dbReference>
<keyword evidence="11" id="KW-1185">Reference proteome</keyword>
<protein>
    <submittedName>
        <fullName evidence="10">Uncharacterized protein</fullName>
    </submittedName>
</protein>
<dbReference type="PROSITE" id="PS50979">
    <property type="entry name" value="BC"/>
    <property type="match status" value="1"/>
</dbReference>
<dbReference type="PANTHER" id="PTHR18866">
    <property type="entry name" value="CARBOXYLASE:PYRUVATE/ACETYL-COA/PROPIONYL-COA CARBOXYLASE"/>
    <property type="match status" value="1"/>
</dbReference>
<dbReference type="EMBL" id="BRYB01002205">
    <property type="protein sequence ID" value="GMI41221.1"/>
    <property type="molecule type" value="Genomic_DNA"/>
</dbReference>
<feature type="domain" description="Biotin carboxylation" evidence="9">
    <location>
        <begin position="32"/>
        <end position="478"/>
    </location>
</feature>
<reference evidence="10 11" key="1">
    <citation type="journal article" date="2023" name="Commun. Biol.">
        <title>Genome analysis of Parmales, the sister group of diatoms, reveals the evolutionary specialization of diatoms from phago-mixotrophs to photoautotrophs.</title>
        <authorList>
            <person name="Ban H."/>
            <person name="Sato S."/>
            <person name="Yoshikawa S."/>
            <person name="Yamada K."/>
            <person name="Nakamura Y."/>
            <person name="Ichinomiya M."/>
            <person name="Sato N."/>
            <person name="Blanc-Mathieu R."/>
            <person name="Endo H."/>
            <person name="Kuwata A."/>
            <person name="Ogata H."/>
        </authorList>
    </citation>
    <scope>NUCLEOTIDE SEQUENCE [LARGE SCALE GENOMIC DNA]</scope>
</reference>
<comment type="cofactor">
    <cofactor evidence="1">
        <name>biotin</name>
        <dbReference type="ChEBI" id="CHEBI:57586"/>
    </cofactor>
</comment>
<dbReference type="InterPro" id="IPR050856">
    <property type="entry name" value="Biotin_carboxylase_complex"/>
</dbReference>
<evidence type="ECO:0000259" key="9">
    <source>
        <dbReference type="PROSITE" id="PS50979"/>
    </source>
</evidence>
<dbReference type="InterPro" id="IPR005479">
    <property type="entry name" value="CPAse_ATP-bd"/>
</dbReference>
<evidence type="ECO:0000313" key="11">
    <source>
        <dbReference type="Proteomes" id="UP001165060"/>
    </source>
</evidence>
<dbReference type="InterPro" id="IPR005482">
    <property type="entry name" value="Biotin_COase_C"/>
</dbReference>
<accession>A0ABQ6N5K6</accession>
<evidence type="ECO:0000256" key="2">
    <source>
        <dbReference type="ARBA" id="ARBA00022598"/>
    </source>
</evidence>
<evidence type="ECO:0000256" key="5">
    <source>
        <dbReference type="ARBA" id="ARBA00023267"/>
    </source>
</evidence>
<evidence type="ECO:0000259" key="7">
    <source>
        <dbReference type="PROSITE" id="PS50968"/>
    </source>
</evidence>
<evidence type="ECO:0000259" key="8">
    <source>
        <dbReference type="PROSITE" id="PS50975"/>
    </source>
</evidence>
<dbReference type="InterPro" id="IPR005481">
    <property type="entry name" value="BC-like_N"/>
</dbReference>
<dbReference type="InterPro" id="IPR016185">
    <property type="entry name" value="PreATP-grasp_dom_sf"/>
</dbReference>
<name>A0ABQ6N5K6_9STRA</name>
<feature type="domain" description="ATP-grasp" evidence="8">
    <location>
        <begin position="151"/>
        <end position="349"/>
    </location>
</feature>
<dbReference type="InterPro" id="IPR000089">
    <property type="entry name" value="Biotin_lipoyl"/>
</dbReference>
<dbReference type="SUPFAM" id="SSF52440">
    <property type="entry name" value="PreATP-grasp domain"/>
    <property type="match status" value="1"/>
</dbReference>
<keyword evidence="2" id="KW-0436">Ligase</keyword>
<sequence>MLRLARPLSRSLRVPSPRFLSAAPAPPPLQPPLRKILIANRGEIACRVIDTCRRLGVRTVAVYSTADAGARHVAMADEAVCIGPEAAKESYLVEEKVLAAAAATGAQAIHPGYGFLSENAGFADACAAAGVEFMGPPSAAILSMGSKSNSKEIMIAAGVPCTPGYHGEEQGPEQLLLRARDVGYPVLIKAVMGGGGKGMRLVQREEDFLKELESCRRESQNAFGDTDVLLERYLKAPRHVEVQIFGDKHGDAVHLYERDCSVQRRHQKVLEEAPAPCLSPELRREFGEAAVKAAKAVGYVGAGTVEFLMEAGTDEFYFCEMNTRLQVEHPVTELVTGVDLVEWQLTVAAGNPLPLKQEEIATTGHAIEARIYAENPARNFLPATGKLRHLVVPEGEGVRVDTGVRQGDEVTMFYDPMISKLICYGKDRDAAINKLIESLKNYQVVGMPTNIEFVEKCADHPAFRAGGVDTGFLEIYADDVAVTENNTGSPVARALASAALLAASKDRATPPSAYSDLANFRVHGEATKTFNFAGVESTITLSPSRPNAFTISSADSPEPMSVRFVPPSDGSTTIEAWVDNQRFVATAVVTDEGSGPSNVALWSGESGKTFDGAGEYYADITVEVEDFAAGAAAGGSGAVMSPMPGKIAAIEVKEGDRVEQGDVVFVLEAMKMEHPIAAPKAGVVGEFGGSVGDLMSDGQCLFVVADEDA</sequence>